<evidence type="ECO:0000256" key="1">
    <source>
        <dbReference type="SAM" id="Phobius"/>
    </source>
</evidence>
<evidence type="ECO:0000313" key="3">
    <source>
        <dbReference type="Proteomes" id="UP000078492"/>
    </source>
</evidence>
<dbReference type="AlphaFoldDB" id="A0A195DN08"/>
<evidence type="ECO:0000313" key="2">
    <source>
        <dbReference type="EMBL" id="KYN14290.1"/>
    </source>
</evidence>
<gene>
    <name evidence="2" type="ORF">ALC57_13457</name>
</gene>
<accession>A0A195DN08</accession>
<keyword evidence="1" id="KW-1133">Transmembrane helix</keyword>
<keyword evidence="1" id="KW-0472">Membrane</keyword>
<reference evidence="2 3" key="1">
    <citation type="submission" date="2015-09" db="EMBL/GenBank/DDBJ databases">
        <title>Trachymyrmex cornetzi WGS genome.</title>
        <authorList>
            <person name="Nygaard S."/>
            <person name="Hu H."/>
            <person name="Boomsma J."/>
            <person name="Zhang G."/>
        </authorList>
    </citation>
    <scope>NUCLEOTIDE SEQUENCE [LARGE SCALE GENOMIC DNA]</scope>
    <source>
        <strain evidence="2">Tcor2-1</strain>
        <tissue evidence="2">Whole body</tissue>
    </source>
</reference>
<keyword evidence="3" id="KW-1185">Reference proteome</keyword>
<feature type="transmembrane region" description="Helical" evidence="1">
    <location>
        <begin position="20"/>
        <end position="44"/>
    </location>
</feature>
<sequence length="64" mass="7261">TPPYTRLTVFLRLHIRERSIGLAGWIPLSLSLHCPHLGIFLGFFRYLHTPSVAFCVVRQTSPIG</sequence>
<proteinExistence type="predicted"/>
<keyword evidence="1" id="KW-0812">Transmembrane</keyword>
<dbReference type="Proteomes" id="UP000078492">
    <property type="component" value="Unassembled WGS sequence"/>
</dbReference>
<protein>
    <submittedName>
        <fullName evidence="2">Uncharacterized protein</fullName>
    </submittedName>
</protein>
<feature type="non-terminal residue" evidence="2">
    <location>
        <position position="1"/>
    </location>
</feature>
<organism evidence="2 3">
    <name type="scientific">Trachymyrmex cornetzi</name>
    <dbReference type="NCBI Taxonomy" id="471704"/>
    <lineage>
        <taxon>Eukaryota</taxon>
        <taxon>Metazoa</taxon>
        <taxon>Ecdysozoa</taxon>
        <taxon>Arthropoda</taxon>
        <taxon>Hexapoda</taxon>
        <taxon>Insecta</taxon>
        <taxon>Pterygota</taxon>
        <taxon>Neoptera</taxon>
        <taxon>Endopterygota</taxon>
        <taxon>Hymenoptera</taxon>
        <taxon>Apocrita</taxon>
        <taxon>Aculeata</taxon>
        <taxon>Formicoidea</taxon>
        <taxon>Formicidae</taxon>
        <taxon>Myrmicinae</taxon>
        <taxon>Trachymyrmex</taxon>
    </lineage>
</organism>
<name>A0A195DN08_9HYME</name>
<dbReference type="EMBL" id="KQ980713">
    <property type="protein sequence ID" value="KYN14290.1"/>
    <property type="molecule type" value="Genomic_DNA"/>
</dbReference>